<keyword evidence="1" id="KW-0812">Transmembrane</keyword>
<comment type="caution">
    <text evidence="2">The sequence shown here is derived from an EMBL/GenBank/DDBJ whole genome shotgun (WGS) entry which is preliminary data.</text>
</comment>
<name>A0A9D1DCP6_9FIRM</name>
<evidence type="ECO:0000313" key="2">
    <source>
        <dbReference type="EMBL" id="HIR39750.1"/>
    </source>
</evidence>
<gene>
    <name evidence="2" type="ORF">IAB90_05125</name>
</gene>
<organism evidence="2 3">
    <name type="scientific">Candidatus Coproplasma stercoripullorum</name>
    <dbReference type="NCBI Taxonomy" id="2840751"/>
    <lineage>
        <taxon>Bacteria</taxon>
        <taxon>Bacillati</taxon>
        <taxon>Bacillota</taxon>
        <taxon>Clostridia</taxon>
        <taxon>Eubacteriales</taxon>
        <taxon>Candidatus Coproplasma</taxon>
    </lineage>
</organism>
<protein>
    <recommendedName>
        <fullName evidence="4">CvpA family protein</fullName>
    </recommendedName>
</protein>
<proteinExistence type="predicted"/>
<reference evidence="2" key="2">
    <citation type="journal article" date="2021" name="PeerJ">
        <title>Extensive microbial diversity within the chicken gut microbiome revealed by metagenomics and culture.</title>
        <authorList>
            <person name="Gilroy R."/>
            <person name="Ravi A."/>
            <person name="Getino M."/>
            <person name="Pursley I."/>
            <person name="Horton D.L."/>
            <person name="Alikhan N.F."/>
            <person name="Baker D."/>
            <person name="Gharbi K."/>
            <person name="Hall N."/>
            <person name="Watson M."/>
            <person name="Adriaenssens E.M."/>
            <person name="Foster-Nyarko E."/>
            <person name="Jarju S."/>
            <person name="Secka A."/>
            <person name="Antonio M."/>
            <person name="Oren A."/>
            <person name="Chaudhuri R.R."/>
            <person name="La Ragione R."/>
            <person name="Hildebrand F."/>
            <person name="Pallen M.J."/>
        </authorList>
    </citation>
    <scope>NUCLEOTIDE SEQUENCE</scope>
    <source>
        <strain evidence="2">ChiW25-3613</strain>
    </source>
</reference>
<feature type="transmembrane region" description="Helical" evidence="1">
    <location>
        <begin position="78"/>
        <end position="104"/>
    </location>
</feature>
<feature type="transmembrane region" description="Helical" evidence="1">
    <location>
        <begin position="125"/>
        <end position="149"/>
    </location>
</feature>
<evidence type="ECO:0000256" key="1">
    <source>
        <dbReference type="SAM" id="Phobius"/>
    </source>
</evidence>
<keyword evidence="1" id="KW-1133">Transmembrane helix</keyword>
<accession>A0A9D1DCP6</accession>
<dbReference type="AlphaFoldDB" id="A0A9D1DCP6"/>
<evidence type="ECO:0000313" key="3">
    <source>
        <dbReference type="Proteomes" id="UP000824179"/>
    </source>
</evidence>
<evidence type="ECO:0008006" key="4">
    <source>
        <dbReference type="Google" id="ProtNLM"/>
    </source>
</evidence>
<dbReference type="Proteomes" id="UP000824179">
    <property type="component" value="Unassembled WGS sequence"/>
</dbReference>
<keyword evidence="1" id="KW-0472">Membrane</keyword>
<feature type="transmembrane region" description="Helical" evidence="1">
    <location>
        <begin position="6"/>
        <end position="24"/>
    </location>
</feature>
<dbReference type="EMBL" id="DVHB01000085">
    <property type="protein sequence ID" value="HIR39750.1"/>
    <property type="molecule type" value="Genomic_DNA"/>
</dbReference>
<reference evidence="2" key="1">
    <citation type="submission" date="2020-10" db="EMBL/GenBank/DDBJ databases">
        <authorList>
            <person name="Gilroy R."/>
        </authorList>
    </citation>
    <scope>NUCLEOTIDE SEQUENCE</scope>
    <source>
        <strain evidence="2">ChiW25-3613</strain>
    </source>
</reference>
<feature type="transmembrane region" description="Helical" evidence="1">
    <location>
        <begin position="36"/>
        <end position="58"/>
    </location>
</feature>
<sequence length="182" mass="20165">MLTADYIVLGLLLVFVLIGALVGFGKGLKFFTSGIFGIIISVFVCYLIFGLVLSWSVVSDLLARFNEWLREQGNVGTFFADIYIDRVVLAVVLFLIVQIVRMIIVKILKSIFEIDNIFVKVINKVVGAVFFAAVFVALLLFAFQIVSWIGGDTAANFLSYFDGSALLLDKLYLNNPLNAIFS</sequence>